<evidence type="ECO:0000259" key="5">
    <source>
        <dbReference type="Pfam" id="PF01266"/>
    </source>
</evidence>
<dbReference type="GO" id="GO:0050131">
    <property type="term" value="F:N-methyl-L-amino-acid oxidase activity"/>
    <property type="evidence" value="ECO:0007669"/>
    <property type="project" value="UniProtKB-EC"/>
</dbReference>
<dbReference type="GO" id="GO:0050660">
    <property type="term" value="F:flavin adenine dinucleotide binding"/>
    <property type="evidence" value="ECO:0007669"/>
    <property type="project" value="InterPro"/>
</dbReference>
<evidence type="ECO:0000256" key="1">
    <source>
        <dbReference type="ARBA" id="ARBA00001974"/>
    </source>
</evidence>
<name>A0A9Q3Z8W1_9ACTN</name>
<dbReference type="InterPro" id="IPR036188">
    <property type="entry name" value="FAD/NAD-bd_sf"/>
</dbReference>
<dbReference type="Proteomes" id="UP001108029">
    <property type="component" value="Unassembled WGS sequence"/>
</dbReference>
<accession>A0A9Q3Z8W1</accession>
<dbReference type="EC" id="1.5.3.2" evidence="6"/>
<evidence type="ECO:0000256" key="4">
    <source>
        <dbReference type="ARBA" id="ARBA00023002"/>
    </source>
</evidence>
<comment type="cofactor">
    <cofactor evidence="1">
        <name>FAD</name>
        <dbReference type="ChEBI" id="CHEBI:57692"/>
    </cofactor>
</comment>
<dbReference type="NCBIfam" id="NF008425">
    <property type="entry name" value="PRK11259.1"/>
    <property type="match status" value="1"/>
</dbReference>
<keyword evidence="7" id="KW-1185">Reference proteome</keyword>
<protein>
    <submittedName>
        <fullName evidence="6">N-methyl-L-tryptophan oxidase</fullName>
        <ecNumber evidence="6">1.5.3.2</ecNumber>
    </submittedName>
</protein>
<dbReference type="PANTHER" id="PTHR10961">
    <property type="entry name" value="PEROXISOMAL SARCOSINE OXIDASE"/>
    <property type="match status" value="1"/>
</dbReference>
<evidence type="ECO:0000313" key="7">
    <source>
        <dbReference type="Proteomes" id="UP001108029"/>
    </source>
</evidence>
<dbReference type="EMBL" id="JAJSBI010000030">
    <property type="protein sequence ID" value="MCD9879641.1"/>
    <property type="molecule type" value="Genomic_DNA"/>
</dbReference>
<gene>
    <name evidence="6" type="primary">solA</name>
    <name evidence="6" type="ORF">LJ657_39930</name>
</gene>
<dbReference type="AlphaFoldDB" id="A0A9Q3Z8W1"/>
<dbReference type="PANTHER" id="PTHR10961:SF7">
    <property type="entry name" value="FAD DEPENDENT OXIDOREDUCTASE DOMAIN-CONTAINING PROTEIN"/>
    <property type="match status" value="1"/>
</dbReference>
<organism evidence="6 7">
    <name type="scientific">Streptomyces guryensis</name>
    <dbReference type="NCBI Taxonomy" id="2886947"/>
    <lineage>
        <taxon>Bacteria</taxon>
        <taxon>Bacillati</taxon>
        <taxon>Actinomycetota</taxon>
        <taxon>Actinomycetes</taxon>
        <taxon>Kitasatosporales</taxon>
        <taxon>Streptomycetaceae</taxon>
        <taxon>Streptomyces</taxon>
    </lineage>
</organism>
<dbReference type="Pfam" id="PF01266">
    <property type="entry name" value="DAO"/>
    <property type="match status" value="1"/>
</dbReference>
<evidence type="ECO:0000256" key="3">
    <source>
        <dbReference type="ARBA" id="ARBA00022827"/>
    </source>
</evidence>
<dbReference type="InterPro" id="IPR045170">
    <property type="entry name" value="MTOX"/>
</dbReference>
<evidence type="ECO:0000313" key="6">
    <source>
        <dbReference type="EMBL" id="MCD9879641.1"/>
    </source>
</evidence>
<feature type="domain" description="FAD dependent oxidoreductase" evidence="5">
    <location>
        <begin position="19"/>
        <end position="362"/>
    </location>
</feature>
<dbReference type="Gene3D" id="3.50.50.60">
    <property type="entry name" value="FAD/NAD(P)-binding domain"/>
    <property type="match status" value="1"/>
</dbReference>
<keyword evidence="2" id="KW-0285">Flavoprotein</keyword>
<reference evidence="6" key="1">
    <citation type="submission" date="2021-12" db="EMBL/GenBank/DDBJ databases">
        <authorList>
            <person name="Lee J.-H."/>
            <person name="Kim S.-B."/>
        </authorList>
    </citation>
    <scope>NUCLEOTIDE SEQUENCE</scope>
    <source>
        <strain evidence="6">NR30</strain>
    </source>
</reference>
<dbReference type="Gene3D" id="3.30.9.10">
    <property type="entry name" value="D-Amino Acid Oxidase, subunit A, domain 2"/>
    <property type="match status" value="1"/>
</dbReference>
<proteinExistence type="predicted"/>
<dbReference type="SUPFAM" id="SSF51905">
    <property type="entry name" value="FAD/NAD(P)-binding domain"/>
    <property type="match status" value="1"/>
</dbReference>
<keyword evidence="4 6" id="KW-0560">Oxidoreductase</keyword>
<evidence type="ECO:0000256" key="2">
    <source>
        <dbReference type="ARBA" id="ARBA00022630"/>
    </source>
</evidence>
<dbReference type="GO" id="GO:0008115">
    <property type="term" value="F:sarcosine oxidase activity"/>
    <property type="evidence" value="ECO:0007669"/>
    <property type="project" value="TreeGrafter"/>
</dbReference>
<dbReference type="InterPro" id="IPR006076">
    <property type="entry name" value="FAD-dep_OxRdtase"/>
</dbReference>
<comment type="caution">
    <text evidence="6">The sequence shown here is derived from an EMBL/GenBank/DDBJ whole genome shotgun (WGS) entry which is preliminary data.</text>
</comment>
<dbReference type="RefSeq" id="WP_232654583.1">
    <property type="nucleotide sequence ID" value="NZ_JAJSBI010000030.1"/>
</dbReference>
<dbReference type="SUPFAM" id="SSF54373">
    <property type="entry name" value="FAD-linked reductases, C-terminal domain"/>
    <property type="match status" value="1"/>
</dbReference>
<sequence>MARVPLVGTDRIPGGGPVIAVVGAGLMGAATAWQLARRGHEVTLIEAYDIGHQHGSSHGSSRIIRRAYADPFYVRLTGQAYEQWRALEADSSTPLLRTTGGLDMGEDRDLETIADLLTAAGVPHELLGAEEASERWPYIRITGPVLHHPDAGVVDADQTVAACVRQAIAHGAEVIIGARVTGIDVQGGERVLLRTEDGREVVADTVVIAAGAWLPELELPVPLPPLEVTQQQVFHFPQRDPSVQWPTLIWDGALHLYGLPSGSDGGPLPTVKIAEHDRGTLTTANTRSGVVDPSSRTRVSGFVRDRLPGLDPAPVAEATCLYTTTPDEDFVLDRHGPFVIVSPCSGHGAKFTPLIGAMAADLATGRAEPHPRFRLGRTA</sequence>
<keyword evidence="3" id="KW-0274">FAD</keyword>